<sequence length="235" mass="25688">MSSQVGEERSPAGTVELPVFVARRVLAVTSIAFSLAGLAVELLRHLGGHEGPAISLWSLSYEGNMPSWYASVLPLLCSGLLTWVAAGEASDRFFWRLLALGFLLISIDEAVGFHERLSGQFDVGGVLYFDWVIPAGFLVTVLGLAFLGFLRRLSPETARRFVLAGAIYVTGAVLFELPLGWWTERYGDDSFGYALIDWCEETLEFVGLTVFASALLARLEGRRLMLTPPVAAPTR</sequence>
<keyword evidence="1" id="KW-0472">Membrane</keyword>
<dbReference type="Proteomes" id="UP001139031">
    <property type="component" value="Unassembled WGS sequence"/>
</dbReference>
<organism evidence="2 3">
    <name type="scientific">Nannocystis pusilla</name>
    <dbReference type="NCBI Taxonomy" id="889268"/>
    <lineage>
        <taxon>Bacteria</taxon>
        <taxon>Pseudomonadati</taxon>
        <taxon>Myxococcota</taxon>
        <taxon>Polyangia</taxon>
        <taxon>Nannocystales</taxon>
        <taxon>Nannocystaceae</taxon>
        <taxon>Nannocystis</taxon>
    </lineage>
</organism>
<reference evidence="2" key="1">
    <citation type="submission" date="2021-08" db="EMBL/GenBank/DDBJ databases">
        <authorList>
            <person name="Stevens D.C."/>
        </authorList>
    </citation>
    <scope>NUCLEOTIDE SEQUENCE</scope>
    <source>
        <strain evidence="2">DSM 53165</strain>
    </source>
</reference>
<gene>
    <name evidence="2" type="ORF">K7C98_06220</name>
</gene>
<keyword evidence="3" id="KW-1185">Reference proteome</keyword>
<dbReference type="RefSeq" id="WP_224190624.1">
    <property type="nucleotide sequence ID" value="NZ_JAIRAU010000002.1"/>
</dbReference>
<feature type="transmembrane region" description="Helical" evidence="1">
    <location>
        <begin position="93"/>
        <end position="111"/>
    </location>
</feature>
<feature type="transmembrane region" description="Helical" evidence="1">
    <location>
        <begin position="131"/>
        <end position="150"/>
    </location>
</feature>
<name>A0ABS7TKU6_9BACT</name>
<dbReference type="EMBL" id="JAIRAU010000002">
    <property type="protein sequence ID" value="MBZ5708844.1"/>
    <property type="molecule type" value="Genomic_DNA"/>
</dbReference>
<evidence type="ECO:0000256" key="1">
    <source>
        <dbReference type="SAM" id="Phobius"/>
    </source>
</evidence>
<evidence type="ECO:0000313" key="2">
    <source>
        <dbReference type="EMBL" id="MBZ5708844.1"/>
    </source>
</evidence>
<evidence type="ECO:0000313" key="3">
    <source>
        <dbReference type="Proteomes" id="UP001139031"/>
    </source>
</evidence>
<comment type="caution">
    <text evidence="2">The sequence shown here is derived from an EMBL/GenBank/DDBJ whole genome shotgun (WGS) entry which is preliminary data.</text>
</comment>
<feature type="transmembrane region" description="Helical" evidence="1">
    <location>
        <begin position="67"/>
        <end position="86"/>
    </location>
</feature>
<keyword evidence="1" id="KW-1133">Transmembrane helix</keyword>
<keyword evidence="1" id="KW-0812">Transmembrane</keyword>
<proteinExistence type="predicted"/>
<accession>A0ABS7TKU6</accession>
<feature type="transmembrane region" description="Helical" evidence="1">
    <location>
        <begin position="25"/>
        <end position="47"/>
    </location>
</feature>
<protein>
    <submittedName>
        <fullName evidence="2">Uncharacterized protein</fullName>
    </submittedName>
</protein>
<feature type="transmembrane region" description="Helical" evidence="1">
    <location>
        <begin position="162"/>
        <end position="182"/>
    </location>
</feature>